<dbReference type="EMBL" id="WEGK01000004">
    <property type="protein sequence ID" value="MQY19514.1"/>
    <property type="molecule type" value="Genomic_DNA"/>
</dbReference>
<feature type="region of interest" description="Disordered" evidence="1">
    <location>
        <begin position="1"/>
        <end position="26"/>
    </location>
</feature>
<protein>
    <submittedName>
        <fullName evidence="2">Uncharacterized protein</fullName>
    </submittedName>
</protein>
<gene>
    <name evidence="2" type="ORF">NRB20_26040</name>
</gene>
<keyword evidence="3" id="KW-1185">Reference proteome</keyword>
<dbReference type="OrthoDB" id="4570458at2"/>
<feature type="region of interest" description="Disordered" evidence="1">
    <location>
        <begin position="114"/>
        <end position="168"/>
    </location>
</feature>
<evidence type="ECO:0000256" key="1">
    <source>
        <dbReference type="SAM" id="MobiDB-lite"/>
    </source>
</evidence>
<feature type="compositionally biased region" description="Polar residues" evidence="1">
    <location>
        <begin position="1"/>
        <end position="10"/>
    </location>
</feature>
<evidence type="ECO:0000313" key="3">
    <source>
        <dbReference type="Proteomes" id="UP000438448"/>
    </source>
</evidence>
<evidence type="ECO:0000313" key="2">
    <source>
        <dbReference type="EMBL" id="MQY19514.1"/>
    </source>
</evidence>
<dbReference type="Proteomes" id="UP000438448">
    <property type="component" value="Unassembled WGS sequence"/>
</dbReference>
<proteinExistence type="predicted"/>
<reference evidence="2 3" key="1">
    <citation type="submission" date="2019-10" db="EMBL/GenBank/DDBJ databases">
        <title>Nocardia macrotermitis sp. nov. and Nocardia aurantia sp. nov., isolated from the gut of fungus growing-termite Macrotermes natalensis.</title>
        <authorList>
            <person name="Benndorf R."/>
            <person name="Schwitalla J."/>
            <person name="Martin K."/>
            <person name="De Beer W."/>
            <person name="Kaster A.-K."/>
            <person name="Vollmers J."/>
            <person name="Poulsen M."/>
            <person name="Beemelmanns C."/>
        </authorList>
    </citation>
    <scope>NUCLEOTIDE SEQUENCE [LARGE SCALE GENOMIC DNA]</scope>
    <source>
        <strain evidence="2 3">RB20</strain>
    </source>
</reference>
<dbReference type="AlphaFoldDB" id="A0A7K0D3L1"/>
<dbReference type="RefSeq" id="WP_153410234.1">
    <property type="nucleotide sequence ID" value="NZ_WEGK01000004.1"/>
</dbReference>
<organism evidence="2 3">
    <name type="scientific">Nocardia macrotermitis</name>
    <dbReference type="NCBI Taxonomy" id="2585198"/>
    <lineage>
        <taxon>Bacteria</taxon>
        <taxon>Bacillati</taxon>
        <taxon>Actinomycetota</taxon>
        <taxon>Actinomycetes</taxon>
        <taxon>Mycobacteriales</taxon>
        <taxon>Nocardiaceae</taxon>
        <taxon>Nocardia</taxon>
    </lineage>
</organism>
<comment type="caution">
    <text evidence="2">The sequence shown here is derived from an EMBL/GenBank/DDBJ whole genome shotgun (WGS) entry which is preliminary data.</text>
</comment>
<sequence>MGDQGSSATGDTVPGGSGNSDSGVHVDPDGLIHPIAIVAQAASTYQTAIGSLIGLDLTGLFNFFSDAPEMGDAAVQSAWDAFQSAWLSEADAATKALNELATHVPKSVHALQHADNQGGKSVGGEGGSSSGTGPASGPPSSAPPSGTNSGTKGTTPSGGVAHGRVHAE</sequence>
<accession>A0A7K0D3L1</accession>
<feature type="compositionally biased region" description="Gly residues" evidence="1">
    <location>
        <begin position="120"/>
        <end position="130"/>
    </location>
</feature>
<name>A0A7K0D3L1_9NOCA</name>